<dbReference type="AlphaFoldDB" id="A0A853JAZ7"/>
<dbReference type="GO" id="GO:0006508">
    <property type="term" value="P:proteolysis"/>
    <property type="evidence" value="ECO:0007669"/>
    <property type="project" value="InterPro"/>
</dbReference>
<feature type="domain" description="Serine aminopeptidase S33" evidence="3">
    <location>
        <begin position="191"/>
        <end position="366"/>
    </location>
</feature>
<gene>
    <name evidence="4" type="ORF">H0E84_08280</name>
</gene>
<dbReference type="Pfam" id="PF12146">
    <property type="entry name" value="Hydrolase_4"/>
    <property type="match status" value="1"/>
</dbReference>
<protein>
    <submittedName>
        <fullName evidence="4">Alpha/beta fold hydrolase</fullName>
    </submittedName>
</protein>
<dbReference type="GO" id="GO:0052689">
    <property type="term" value="F:carboxylic ester hydrolase activity"/>
    <property type="evidence" value="ECO:0007669"/>
    <property type="project" value="TreeGrafter"/>
</dbReference>
<keyword evidence="2" id="KW-0732">Signal</keyword>
<dbReference type="InterPro" id="IPR053145">
    <property type="entry name" value="AB_hydrolase_Est10"/>
</dbReference>
<accession>A0A853JAZ7</accession>
<evidence type="ECO:0000256" key="1">
    <source>
        <dbReference type="ARBA" id="ARBA00022801"/>
    </source>
</evidence>
<proteinExistence type="predicted"/>
<dbReference type="PROSITE" id="PS00708">
    <property type="entry name" value="PRO_ENDOPEP_SER"/>
    <property type="match status" value="1"/>
</dbReference>
<dbReference type="InterPro" id="IPR029058">
    <property type="entry name" value="AB_hydrolase_fold"/>
</dbReference>
<evidence type="ECO:0000313" key="4">
    <source>
        <dbReference type="EMBL" id="NZA26381.1"/>
    </source>
</evidence>
<dbReference type="InterPro" id="IPR002471">
    <property type="entry name" value="Pept_S9_AS"/>
</dbReference>
<dbReference type="PANTHER" id="PTHR43265:SF1">
    <property type="entry name" value="ESTERASE ESTD"/>
    <property type="match status" value="1"/>
</dbReference>
<reference evidence="4 5" key="1">
    <citation type="submission" date="2020-07" db="EMBL/GenBank/DDBJ databases">
        <title>Luteimonas sp. SJ-92.</title>
        <authorList>
            <person name="Huang X.-X."/>
            <person name="Xu L."/>
            <person name="Sun J.-Q."/>
        </authorList>
    </citation>
    <scope>NUCLEOTIDE SEQUENCE [LARGE SCALE GENOMIC DNA]</scope>
    <source>
        <strain evidence="4 5">SJ-92</strain>
    </source>
</reference>
<dbReference type="Gene3D" id="3.40.50.1820">
    <property type="entry name" value="alpha/beta hydrolase"/>
    <property type="match status" value="1"/>
</dbReference>
<organism evidence="4 5">
    <name type="scientific">Luteimonas salinisoli</name>
    <dbReference type="NCBI Taxonomy" id="2752307"/>
    <lineage>
        <taxon>Bacteria</taxon>
        <taxon>Pseudomonadati</taxon>
        <taxon>Pseudomonadota</taxon>
        <taxon>Gammaproteobacteria</taxon>
        <taxon>Lysobacterales</taxon>
        <taxon>Lysobacteraceae</taxon>
        <taxon>Luteimonas</taxon>
    </lineage>
</organism>
<keyword evidence="5" id="KW-1185">Reference proteome</keyword>
<dbReference type="RefSeq" id="WP_180678174.1">
    <property type="nucleotide sequence ID" value="NZ_JACCKA010000054.1"/>
</dbReference>
<dbReference type="Proteomes" id="UP000578091">
    <property type="component" value="Unassembled WGS sequence"/>
</dbReference>
<dbReference type="PANTHER" id="PTHR43265">
    <property type="entry name" value="ESTERASE ESTD"/>
    <property type="match status" value="1"/>
</dbReference>
<feature type="signal peptide" evidence="2">
    <location>
        <begin position="1"/>
        <end position="21"/>
    </location>
</feature>
<dbReference type="InterPro" id="IPR022742">
    <property type="entry name" value="Hydrolase_4"/>
</dbReference>
<dbReference type="EMBL" id="JACCKA010000054">
    <property type="protein sequence ID" value="NZA26381.1"/>
    <property type="molecule type" value="Genomic_DNA"/>
</dbReference>
<evidence type="ECO:0000259" key="3">
    <source>
        <dbReference type="Pfam" id="PF12146"/>
    </source>
</evidence>
<dbReference type="SUPFAM" id="SSF53474">
    <property type="entry name" value="alpha/beta-Hydrolases"/>
    <property type="match status" value="1"/>
</dbReference>
<feature type="chain" id="PRO_5032461113" evidence="2">
    <location>
        <begin position="22"/>
        <end position="431"/>
    </location>
</feature>
<sequence length="431" mass="45356">MRAALLLATLVLLGDMPAARADEARDRALALQALDRLEAGRFDEVWRTLAPQGQAAVSADQLERVWNALPLQLGPLRSRGEPVAGQAGGVRRFAIPLRFEHGTLNAFVAVDAEGRIATLLLQPAPAPEAATAPAGPGAGYAEREFVFRSAGLELPGTLALPDGAGPFPAVVLVHGSGPQDRDQRIGPNRPFRDIARGLAARGIAVLRYDKRTHAHPQPGALEGFTIDDETTDDAVAAVAAMRKLPEIDPAGLFVLGHSQGGMLAPRIARRSGDVAGVILLAAPSRPLLDVLQEQLRRNAATGASGLDQLERSIARLRAGEDLPAAASPLGLPAGYWRSVDAIDAAADIRALEIPVLLLHGGRDIQVTDTDWQGWRAAFGADPRATLKRHAALSHLGIAGEGPGSPADYMRSGTVDAALIADIADWIGERLP</sequence>
<evidence type="ECO:0000313" key="5">
    <source>
        <dbReference type="Proteomes" id="UP000578091"/>
    </source>
</evidence>
<dbReference type="Gene3D" id="3.10.450.590">
    <property type="match status" value="1"/>
</dbReference>
<dbReference type="GO" id="GO:0004252">
    <property type="term" value="F:serine-type endopeptidase activity"/>
    <property type="evidence" value="ECO:0007669"/>
    <property type="project" value="InterPro"/>
</dbReference>
<keyword evidence="1 4" id="KW-0378">Hydrolase</keyword>
<name>A0A853JAZ7_9GAMM</name>
<comment type="caution">
    <text evidence="4">The sequence shown here is derived from an EMBL/GenBank/DDBJ whole genome shotgun (WGS) entry which is preliminary data.</text>
</comment>
<evidence type="ECO:0000256" key="2">
    <source>
        <dbReference type="SAM" id="SignalP"/>
    </source>
</evidence>